<feature type="compositionally biased region" description="Basic and acidic residues" evidence="1">
    <location>
        <begin position="41"/>
        <end position="51"/>
    </location>
</feature>
<accession>A0A6P1DUB6</accession>
<gene>
    <name evidence="2" type="ORF">G3480_12175</name>
</gene>
<feature type="non-terminal residue" evidence="2">
    <location>
        <position position="93"/>
    </location>
</feature>
<dbReference type="EMBL" id="JAAIJR010000044">
    <property type="protein sequence ID" value="NEX21060.1"/>
    <property type="molecule type" value="Genomic_DNA"/>
</dbReference>
<protein>
    <submittedName>
        <fullName evidence="2">IS3 family transposase</fullName>
    </submittedName>
</protein>
<dbReference type="AlphaFoldDB" id="A0A6P1DUB6"/>
<dbReference type="Proteomes" id="UP000471640">
    <property type="component" value="Unassembled WGS sequence"/>
</dbReference>
<reference evidence="3" key="1">
    <citation type="journal article" date="2020" name="Microbiol. Resour. Announc.">
        <title>Draft Genome Sequences of Thiorhodococcus mannitoliphagus and Thiorhodococcus minor, Purple Sulfur Photosynthetic Bacteria in the Gammaproteobacterial Family Chromatiaceae.</title>
        <authorList>
            <person name="Aviles F.A."/>
            <person name="Meyer T.E."/>
            <person name="Kyndt J.A."/>
        </authorList>
    </citation>
    <scope>NUCLEOTIDE SEQUENCE [LARGE SCALE GENOMIC DNA]</scope>
    <source>
        <strain evidence="3">DSM 18266</strain>
    </source>
</reference>
<evidence type="ECO:0000313" key="2">
    <source>
        <dbReference type="EMBL" id="NEX21060.1"/>
    </source>
</evidence>
<feature type="region of interest" description="Disordered" evidence="1">
    <location>
        <begin position="35"/>
        <end position="58"/>
    </location>
</feature>
<comment type="caution">
    <text evidence="2">The sequence shown here is derived from an EMBL/GenBank/DDBJ whole genome shotgun (WGS) entry which is preliminary data.</text>
</comment>
<proteinExistence type="predicted"/>
<organism evidence="2 3">
    <name type="scientific">Thiorhodococcus mannitoliphagus</name>
    <dbReference type="NCBI Taxonomy" id="329406"/>
    <lineage>
        <taxon>Bacteria</taxon>
        <taxon>Pseudomonadati</taxon>
        <taxon>Pseudomonadota</taxon>
        <taxon>Gammaproteobacteria</taxon>
        <taxon>Chromatiales</taxon>
        <taxon>Chromatiaceae</taxon>
        <taxon>Thiorhodococcus</taxon>
    </lineage>
</organism>
<evidence type="ECO:0000313" key="3">
    <source>
        <dbReference type="Proteomes" id="UP000471640"/>
    </source>
</evidence>
<name>A0A6P1DUB6_9GAMM</name>
<evidence type="ECO:0000256" key="1">
    <source>
        <dbReference type="SAM" id="MobiDB-lite"/>
    </source>
</evidence>
<keyword evidence="3" id="KW-1185">Reference proteome</keyword>
<sequence length="93" mass="9975">MSTWIAEACSAGARLEHACATVGLSARTLQRWRQGGAIQGDARRREHRAPEAVRTPANRLSAPEQAEILAVANQAEFAHLSPHQIVPALADQG</sequence>
<reference evidence="2 3" key="2">
    <citation type="submission" date="2020-02" db="EMBL/GenBank/DDBJ databases">
        <title>Genome sequences of Thiorhodococcus mannitoliphagus and Thiorhodococcus minor, purple sulfur photosynthetic bacteria in the gammaproteobacterial family, Chromatiaceae.</title>
        <authorList>
            <person name="Aviles F.A."/>
            <person name="Meyer T.E."/>
            <person name="Kyndt J.A."/>
        </authorList>
    </citation>
    <scope>NUCLEOTIDE SEQUENCE [LARGE SCALE GENOMIC DNA]</scope>
    <source>
        <strain evidence="2 3">DSM 18266</strain>
    </source>
</reference>